<gene>
    <name evidence="2" type="ORF">TRIHO_13010</name>
</gene>
<dbReference type="EMBL" id="LPUY01000041">
    <property type="protein sequence ID" value="KUP93809.1"/>
    <property type="molecule type" value="Genomic_DNA"/>
</dbReference>
<keyword evidence="3" id="KW-1185">Reference proteome</keyword>
<reference evidence="2 3" key="1">
    <citation type="submission" date="2015-12" db="EMBL/GenBank/DDBJ databases">
        <title>Genome sequence of the marine Rhodobacteraceae strain O3.65, Candidatus Tritonibacter horizontis.</title>
        <authorList>
            <person name="Poehlein A."/>
            <person name="Giebel H.A."/>
            <person name="Voget S."/>
            <person name="Brinkhoff T."/>
        </authorList>
    </citation>
    <scope>NUCLEOTIDE SEQUENCE [LARGE SCALE GENOMIC DNA]</scope>
    <source>
        <strain evidence="2 3">O3.65</strain>
    </source>
</reference>
<dbReference type="Proteomes" id="UP000068382">
    <property type="component" value="Unassembled WGS sequence"/>
</dbReference>
<protein>
    <recommendedName>
        <fullName evidence="4">DUF4189 domain-containing protein</fullName>
    </recommendedName>
</protein>
<comment type="caution">
    <text evidence="2">The sequence shown here is derived from an EMBL/GenBank/DDBJ whole genome shotgun (WGS) entry which is preliminary data.</text>
</comment>
<evidence type="ECO:0000313" key="2">
    <source>
        <dbReference type="EMBL" id="KUP93809.1"/>
    </source>
</evidence>
<evidence type="ECO:0000313" key="3">
    <source>
        <dbReference type="Proteomes" id="UP000068382"/>
    </source>
</evidence>
<feature type="signal peptide" evidence="1">
    <location>
        <begin position="1"/>
        <end position="24"/>
    </location>
</feature>
<accession>A0A132BZM7</accession>
<dbReference type="RefSeq" id="WP_068241456.1">
    <property type="nucleotide sequence ID" value="NZ_LPUY01000041.1"/>
</dbReference>
<organism evidence="2 3">
    <name type="scientific">Tritonibacter horizontis</name>
    <dbReference type="NCBI Taxonomy" id="1768241"/>
    <lineage>
        <taxon>Bacteria</taxon>
        <taxon>Pseudomonadati</taxon>
        <taxon>Pseudomonadota</taxon>
        <taxon>Alphaproteobacteria</taxon>
        <taxon>Rhodobacterales</taxon>
        <taxon>Paracoccaceae</taxon>
        <taxon>Tritonibacter</taxon>
    </lineage>
</organism>
<name>A0A132BZM7_9RHOB</name>
<evidence type="ECO:0008006" key="4">
    <source>
        <dbReference type="Google" id="ProtNLM"/>
    </source>
</evidence>
<dbReference type="AlphaFoldDB" id="A0A132BZM7"/>
<proteinExistence type="predicted"/>
<evidence type="ECO:0000256" key="1">
    <source>
        <dbReference type="SAM" id="SignalP"/>
    </source>
</evidence>
<keyword evidence="1" id="KW-0732">Signal</keyword>
<feature type="chain" id="PRO_5007288713" description="DUF4189 domain-containing protein" evidence="1">
    <location>
        <begin position="25"/>
        <end position="129"/>
    </location>
</feature>
<dbReference type="OrthoDB" id="7855364at2"/>
<sequence>MFKTLSLTAVTLGSALALSTPVLAQSEAEAPVIVKNPRILEIDASICDRERSNLANWAAKTDGYGSYAVPVYPAGVTLDCEKPAAVLPVGQSWGFDDQKAADIAAMQECTESLPDGFERCALIGRSYDQ</sequence>